<name>A0A942TD04_9BACI</name>
<gene>
    <name evidence="8" type="ORF">KHA97_10145</name>
</gene>
<evidence type="ECO:0000256" key="3">
    <source>
        <dbReference type="ARBA" id="ARBA00022692"/>
    </source>
</evidence>
<evidence type="ECO:0000256" key="1">
    <source>
        <dbReference type="ARBA" id="ARBA00004651"/>
    </source>
</evidence>
<feature type="transmembrane region" description="Helical" evidence="6">
    <location>
        <begin position="15"/>
        <end position="39"/>
    </location>
</feature>
<dbReference type="EMBL" id="JAGYPG010000002">
    <property type="protein sequence ID" value="MBS4195415.1"/>
    <property type="molecule type" value="Genomic_DNA"/>
</dbReference>
<evidence type="ECO:0000256" key="2">
    <source>
        <dbReference type="ARBA" id="ARBA00022448"/>
    </source>
</evidence>
<comment type="caution">
    <text evidence="8">The sequence shown here is derived from an EMBL/GenBank/DDBJ whole genome shotgun (WGS) entry which is preliminary data.</text>
</comment>
<dbReference type="InterPro" id="IPR036259">
    <property type="entry name" value="MFS_trans_sf"/>
</dbReference>
<keyword evidence="4 6" id="KW-1133">Transmembrane helix</keyword>
<dbReference type="InterPro" id="IPR020846">
    <property type="entry name" value="MFS_dom"/>
</dbReference>
<proteinExistence type="predicted"/>
<dbReference type="Proteomes" id="UP000681414">
    <property type="component" value="Unassembled WGS sequence"/>
</dbReference>
<dbReference type="InterPro" id="IPR052714">
    <property type="entry name" value="MFS_Exporter"/>
</dbReference>
<dbReference type="GO" id="GO:0005886">
    <property type="term" value="C:plasma membrane"/>
    <property type="evidence" value="ECO:0007669"/>
    <property type="project" value="UniProtKB-SubCell"/>
</dbReference>
<keyword evidence="9" id="KW-1185">Reference proteome</keyword>
<organism evidence="8 9">
    <name type="scientific">Lederbergia citri</name>
    <dbReference type="NCBI Taxonomy" id="2833580"/>
    <lineage>
        <taxon>Bacteria</taxon>
        <taxon>Bacillati</taxon>
        <taxon>Bacillota</taxon>
        <taxon>Bacilli</taxon>
        <taxon>Bacillales</taxon>
        <taxon>Bacillaceae</taxon>
        <taxon>Lederbergia</taxon>
    </lineage>
</organism>
<feature type="transmembrane region" description="Helical" evidence="6">
    <location>
        <begin position="81"/>
        <end position="99"/>
    </location>
</feature>
<feature type="transmembrane region" description="Helical" evidence="6">
    <location>
        <begin position="368"/>
        <end position="385"/>
    </location>
</feature>
<protein>
    <submittedName>
        <fullName evidence="8">MFS transporter</fullName>
    </submittedName>
</protein>
<dbReference type="PRINTS" id="PR01035">
    <property type="entry name" value="TCRTETA"/>
</dbReference>
<dbReference type="PROSITE" id="PS50850">
    <property type="entry name" value="MFS"/>
    <property type="match status" value="1"/>
</dbReference>
<evidence type="ECO:0000259" key="7">
    <source>
        <dbReference type="PROSITE" id="PS50850"/>
    </source>
</evidence>
<feature type="transmembrane region" description="Helical" evidence="6">
    <location>
        <begin position="217"/>
        <end position="238"/>
    </location>
</feature>
<dbReference type="Pfam" id="PF07690">
    <property type="entry name" value="MFS_1"/>
    <property type="match status" value="1"/>
</dbReference>
<evidence type="ECO:0000313" key="9">
    <source>
        <dbReference type="Proteomes" id="UP000681414"/>
    </source>
</evidence>
<feature type="transmembrane region" description="Helical" evidence="6">
    <location>
        <begin position="51"/>
        <end position="69"/>
    </location>
</feature>
<evidence type="ECO:0000256" key="5">
    <source>
        <dbReference type="ARBA" id="ARBA00023136"/>
    </source>
</evidence>
<comment type="subcellular location">
    <subcellularLocation>
        <location evidence="1">Cell membrane</location>
        <topology evidence="1">Multi-pass membrane protein</topology>
    </subcellularLocation>
</comment>
<dbReference type="GO" id="GO:0022857">
    <property type="term" value="F:transmembrane transporter activity"/>
    <property type="evidence" value="ECO:0007669"/>
    <property type="project" value="InterPro"/>
</dbReference>
<evidence type="ECO:0000256" key="6">
    <source>
        <dbReference type="SAM" id="Phobius"/>
    </source>
</evidence>
<feature type="transmembrane region" description="Helical" evidence="6">
    <location>
        <begin position="335"/>
        <end position="362"/>
    </location>
</feature>
<keyword evidence="2" id="KW-0813">Transport</keyword>
<dbReference type="CDD" id="cd17489">
    <property type="entry name" value="MFS_YfcJ_like"/>
    <property type="match status" value="1"/>
</dbReference>
<dbReference type="Gene3D" id="1.20.1250.20">
    <property type="entry name" value="MFS general substrate transporter like domains"/>
    <property type="match status" value="1"/>
</dbReference>
<sequence length="401" mass="44329">MTSLEKKQPIWTKTFISLFCTNLSVFTVFYGLVTTLPLYVIESLNRTDKDAGLLMTIFLLSAILMRPFTGKILDLYGKRKMLWISLFFYVVCTILYALVNPFSGLLILRFIQGIWFSIATTASGSLAADNVPMSRRGAGLGYFTMSTNLAVVLGPILSLTIVQTLSFNALFIFMSVFMVIGASLSLTIRADKKFEKSTASKRSFSIHDLFEKKSVPVALLASLVSFSYASVLSFLSIYAQQKHLLHLATVFYLVYASAMLLTRPYTGRWFDEKGPKYVLIPGFISFCGGLLLLAFINSSFLFLLSGIFIGFGYGALVPSLQTLSVQATTPERSGYATATFFTLFDIGIAAGSYALGIIAVHFGYQNMYVLSGILIFIVLAFYLMIDRKKSVAKNSFAAKDI</sequence>
<dbReference type="InterPro" id="IPR001958">
    <property type="entry name" value="Tet-R_TetA/multi-R_MdtG-like"/>
</dbReference>
<feature type="transmembrane region" description="Helical" evidence="6">
    <location>
        <begin position="140"/>
        <end position="161"/>
    </location>
</feature>
<dbReference type="InterPro" id="IPR011701">
    <property type="entry name" value="MFS"/>
</dbReference>
<keyword evidence="3 6" id="KW-0812">Transmembrane</keyword>
<dbReference type="PANTHER" id="PTHR23531">
    <property type="entry name" value="QUINOLENE RESISTANCE PROTEIN NORA"/>
    <property type="match status" value="1"/>
</dbReference>
<dbReference type="AlphaFoldDB" id="A0A942TD04"/>
<feature type="transmembrane region" description="Helical" evidence="6">
    <location>
        <begin position="302"/>
        <end position="323"/>
    </location>
</feature>
<dbReference type="RefSeq" id="WP_213124634.1">
    <property type="nucleotide sequence ID" value="NZ_JAGYPG010000002.1"/>
</dbReference>
<keyword evidence="5 6" id="KW-0472">Membrane</keyword>
<feature type="transmembrane region" description="Helical" evidence="6">
    <location>
        <begin position="167"/>
        <end position="188"/>
    </location>
</feature>
<dbReference type="PANTHER" id="PTHR23531:SF2">
    <property type="entry name" value="PERMEASE"/>
    <property type="match status" value="1"/>
</dbReference>
<accession>A0A942TD04</accession>
<evidence type="ECO:0000313" key="8">
    <source>
        <dbReference type="EMBL" id="MBS4195415.1"/>
    </source>
</evidence>
<feature type="transmembrane region" description="Helical" evidence="6">
    <location>
        <begin position="277"/>
        <end position="296"/>
    </location>
</feature>
<feature type="transmembrane region" description="Helical" evidence="6">
    <location>
        <begin position="244"/>
        <end position="265"/>
    </location>
</feature>
<reference evidence="8 9" key="1">
    <citation type="submission" date="2021-05" db="EMBL/GenBank/DDBJ databases">
        <title>Novel Bacillus species.</title>
        <authorList>
            <person name="Liu G."/>
        </authorList>
    </citation>
    <scope>NUCLEOTIDE SEQUENCE [LARGE SCALE GENOMIC DNA]</scope>
    <source>
        <strain evidence="9">FJAT-49780</strain>
    </source>
</reference>
<feature type="domain" description="Major facilitator superfamily (MFS) profile" evidence="7">
    <location>
        <begin position="10"/>
        <end position="389"/>
    </location>
</feature>
<evidence type="ECO:0000256" key="4">
    <source>
        <dbReference type="ARBA" id="ARBA00022989"/>
    </source>
</evidence>
<dbReference type="SUPFAM" id="SSF103473">
    <property type="entry name" value="MFS general substrate transporter"/>
    <property type="match status" value="1"/>
</dbReference>